<organism evidence="1">
    <name type="scientific">Anguilla anguilla</name>
    <name type="common">European freshwater eel</name>
    <name type="synonym">Muraena anguilla</name>
    <dbReference type="NCBI Taxonomy" id="7936"/>
    <lineage>
        <taxon>Eukaryota</taxon>
        <taxon>Metazoa</taxon>
        <taxon>Chordata</taxon>
        <taxon>Craniata</taxon>
        <taxon>Vertebrata</taxon>
        <taxon>Euteleostomi</taxon>
        <taxon>Actinopterygii</taxon>
        <taxon>Neopterygii</taxon>
        <taxon>Teleostei</taxon>
        <taxon>Anguilliformes</taxon>
        <taxon>Anguillidae</taxon>
        <taxon>Anguilla</taxon>
    </lineage>
</organism>
<dbReference type="EMBL" id="GBXM01035150">
    <property type="protein sequence ID" value="JAH73427.1"/>
    <property type="molecule type" value="Transcribed_RNA"/>
</dbReference>
<sequence length="29" mass="3476">MHCFHFPRKKKSYFLTLGSFSPSYLLKLV</sequence>
<accession>A0A0E9V5W6</accession>
<protein>
    <submittedName>
        <fullName evidence="1">Uncharacterized protein</fullName>
    </submittedName>
</protein>
<name>A0A0E9V5W6_ANGAN</name>
<proteinExistence type="predicted"/>
<reference evidence="1" key="2">
    <citation type="journal article" date="2015" name="Fish Shellfish Immunol.">
        <title>Early steps in the European eel (Anguilla anguilla)-Vibrio vulnificus interaction in the gills: Role of the RtxA13 toxin.</title>
        <authorList>
            <person name="Callol A."/>
            <person name="Pajuelo D."/>
            <person name="Ebbesson L."/>
            <person name="Teles M."/>
            <person name="MacKenzie S."/>
            <person name="Amaro C."/>
        </authorList>
    </citation>
    <scope>NUCLEOTIDE SEQUENCE</scope>
</reference>
<evidence type="ECO:0000313" key="1">
    <source>
        <dbReference type="EMBL" id="JAH73427.1"/>
    </source>
</evidence>
<reference evidence="1" key="1">
    <citation type="submission" date="2014-11" db="EMBL/GenBank/DDBJ databases">
        <authorList>
            <person name="Amaro Gonzalez C."/>
        </authorList>
    </citation>
    <scope>NUCLEOTIDE SEQUENCE</scope>
</reference>
<dbReference type="AlphaFoldDB" id="A0A0E9V5W6"/>